<keyword evidence="4" id="KW-1185">Reference proteome</keyword>
<organism evidence="4">
    <name type="scientific">Caenorhabditis brenneri</name>
    <name type="common">Nematode worm</name>
    <dbReference type="NCBI Taxonomy" id="135651"/>
    <lineage>
        <taxon>Eukaryota</taxon>
        <taxon>Metazoa</taxon>
        <taxon>Ecdysozoa</taxon>
        <taxon>Nematoda</taxon>
        <taxon>Chromadorea</taxon>
        <taxon>Rhabditida</taxon>
        <taxon>Rhabditina</taxon>
        <taxon>Rhabditomorpha</taxon>
        <taxon>Rhabditoidea</taxon>
        <taxon>Rhabditidae</taxon>
        <taxon>Peloderinae</taxon>
        <taxon>Caenorhabditis</taxon>
    </lineage>
</organism>
<dbReference type="InterPro" id="IPR050300">
    <property type="entry name" value="GDXG_lipolytic_enzyme"/>
</dbReference>
<reference evidence="4" key="1">
    <citation type="submission" date="2011-07" db="EMBL/GenBank/DDBJ databases">
        <authorList>
            <consortium name="Caenorhabditis brenneri Sequencing and Analysis Consortium"/>
            <person name="Wilson R.K."/>
        </authorList>
    </citation>
    <scope>NUCLEOTIDE SEQUENCE [LARGE SCALE GENOMIC DNA]</scope>
    <source>
        <strain evidence="4">PB2801</strain>
    </source>
</reference>
<evidence type="ECO:0000256" key="1">
    <source>
        <dbReference type="ARBA" id="ARBA00022801"/>
    </source>
</evidence>
<dbReference type="eggNOG" id="KOG4627">
    <property type="taxonomic scope" value="Eukaryota"/>
</dbReference>
<dbReference type="EMBL" id="GL380449">
    <property type="protein sequence ID" value="EGT55856.1"/>
    <property type="molecule type" value="Genomic_DNA"/>
</dbReference>
<dbReference type="Pfam" id="PF07859">
    <property type="entry name" value="Abhydrolase_3"/>
    <property type="match status" value="1"/>
</dbReference>
<proteinExistence type="predicted"/>
<evidence type="ECO:0000313" key="4">
    <source>
        <dbReference type="Proteomes" id="UP000008068"/>
    </source>
</evidence>
<dbReference type="STRING" id="135651.G0PGX7"/>
<dbReference type="PANTHER" id="PTHR48081:SF33">
    <property type="entry name" value="KYNURENINE FORMAMIDASE"/>
    <property type="match status" value="1"/>
</dbReference>
<dbReference type="OMA" id="PNCEIGA"/>
<dbReference type="InParanoid" id="G0PGX7"/>
<dbReference type="AlphaFoldDB" id="G0PGX7"/>
<sequence>MSELNEATRAFSPSCWVPGKTRDEVINEFVTEFKEAYDGLRTYAKLMREEDIPYGLEEQQKVDVWGEVKDRLFIFFHGGYWVEGDRKSCLTPALCALKSGYAFASVGYRLAKNGVTLTDSVEDAVKGVEFLLERYPSASTIVVGGHSAGALLAFHAVTRVRDTRIKGMALVAGCYFLEELVNTDIGKDIALTADQAQQNSCDVSKLNGLNLKNWAFIAYQEAPKLIEQNEKFVSESEETQAVKFSDLSHYTIMTKMMDPKTGVFMAMADFLSSF</sequence>
<dbReference type="SUPFAM" id="SSF53474">
    <property type="entry name" value="alpha/beta-Hydrolases"/>
    <property type="match status" value="1"/>
</dbReference>
<dbReference type="InterPro" id="IPR013094">
    <property type="entry name" value="AB_hydrolase_3"/>
</dbReference>
<gene>
    <name evidence="3" type="ORF">CAEBREN_18279</name>
</gene>
<protein>
    <recommendedName>
        <fullName evidence="2">Alpha/beta hydrolase fold-3 domain-containing protein</fullName>
    </recommendedName>
</protein>
<name>G0PGX7_CAEBE</name>
<dbReference type="InterPro" id="IPR029058">
    <property type="entry name" value="AB_hydrolase_fold"/>
</dbReference>
<dbReference type="OrthoDB" id="433474at2759"/>
<dbReference type="Gene3D" id="3.40.50.1820">
    <property type="entry name" value="alpha/beta hydrolase"/>
    <property type="match status" value="1"/>
</dbReference>
<feature type="domain" description="Alpha/beta hydrolase fold-3" evidence="2">
    <location>
        <begin position="74"/>
        <end position="177"/>
    </location>
</feature>
<dbReference type="GO" id="GO:0004061">
    <property type="term" value="F:arylformamidase activity"/>
    <property type="evidence" value="ECO:0007669"/>
    <property type="project" value="TreeGrafter"/>
</dbReference>
<dbReference type="PANTHER" id="PTHR48081">
    <property type="entry name" value="AB HYDROLASE SUPERFAMILY PROTEIN C4A8.06C"/>
    <property type="match status" value="1"/>
</dbReference>
<evidence type="ECO:0000313" key="3">
    <source>
        <dbReference type="EMBL" id="EGT55856.1"/>
    </source>
</evidence>
<evidence type="ECO:0000259" key="2">
    <source>
        <dbReference type="Pfam" id="PF07859"/>
    </source>
</evidence>
<dbReference type="HOGENOM" id="CLU_012494_4_7_1"/>
<dbReference type="FunCoup" id="G0PGX7">
    <property type="interactions" value="1139"/>
</dbReference>
<accession>G0PGX7</accession>
<keyword evidence="1" id="KW-0378">Hydrolase</keyword>
<dbReference type="Proteomes" id="UP000008068">
    <property type="component" value="Unassembled WGS sequence"/>
</dbReference>